<dbReference type="InterPro" id="IPR032466">
    <property type="entry name" value="Metal_Hydrolase"/>
</dbReference>
<organism evidence="3 4">
    <name type="scientific">Hortaea werneckii EXF-2000</name>
    <dbReference type="NCBI Taxonomy" id="1157616"/>
    <lineage>
        <taxon>Eukaryota</taxon>
        <taxon>Fungi</taxon>
        <taxon>Dikarya</taxon>
        <taxon>Ascomycota</taxon>
        <taxon>Pezizomycotina</taxon>
        <taxon>Dothideomycetes</taxon>
        <taxon>Dothideomycetidae</taxon>
        <taxon>Mycosphaerellales</taxon>
        <taxon>Teratosphaeriaceae</taxon>
        <taxon>Hortaea</taxon>
    </lineage>
</organism>
<comment type="catalytic activity">
    <reaction evidence="2">
        <text>an L-aminoacyl-L-amino acid + H2O = 2 an L-alpha-amino acid</text>
        <dbReference type="Rhea" id="RHEA:48940"/>
        <dbReference type="ChEBI" id="CHEBI:15377"/>
        <dbReference type="ChEBI" id="CHEBI:59869"/>
        <dbReference type="ChEBI" id="CHEBI:77460"/>
        <dbReference type="EC" id="3.4.13.19"/>
    </reaction>
</comment>
<comment type="caution">
    <text evidence="3">The sequence shown here is derived from an EMBL/GenBank/DDBJ whole genome shotgun (WGS) entry which is preliminary data.</text>
</comment>
<dbReference type="EMBL" id="MUNK01000042">
    <property type="protein sequence ID" value="OTA35636.1"/>
    <property type="molecule type" value="Genomic_DNA"/>
</dbReference>
<dbReference type="PROSITE" id="PS51365">
    <property type="entry name" value="RENAL_DIPEPTIDASE_2"/>
    <property type="match status" value="1"/>
</dbReference>
<dbReference type="GO" id="GO:0006508">
    <property type="term" value="P:proteolysis"/>
    <property type="evidence" value="ECO:0007669"/>
    <property type="project" value="UniProtKB-KW"/>
</dbReference>
<dbReference type="Proteomes" id="UP000194280">
    <property type="component" value="Unassembled WGS sequence"/>
</dbReference>
<accession>A0A1Z5THY2</accession>
<gene>
    <name evidence="3" type="ORF">BTJ68_04700</name>
</gene>
<keyword evidence="2" id="KW-0862">Zinc</keyword>
<evidence type="ECO:0000256" key="2">
    <source>
        <dbReference type="RuleBase" id="RU341113"/>
    </source>
</evidence>
<comment type="similarity">
    <text evidence="2">Belongs to the metallo-dependent hydrolases superfamily. Peptidase M19 family.</text>
</comment>
<dbReference type="InParanoid" id="A0A1Z5THY2"/>
<dbReference type="SUPFAM" id="SSF51556">
    <property type="entry name" value="Metallo-dependent hydrolases"/>
    <property type="match status" value="1"/>
</dbReference>
<dbReference type="Pfam" id="PF01244">
    <property type="entry name" value="Peptidase_M19"/>
    <property type="match status" value="1"/>
</dbReference>
<name>A0A1Z5THY2_HORWE</name>
<dbReference type="Gene3D" id="3.20.20.140">
    <property type="entry name" value="Metal-dependent hydrolases"/>
    <property type="match status" value="1"/>
</dbReference>
<keyword evidence="2" id="KW-0378">Hydrolase</keyword>
<dbReference type="InterPro" id="IPR008257">
    <property type="entry name" value="Pept_M19"/>
</dbReference>
<protein>
    <recommendedName>
        <fullName evidence="2">Dipeptidase</fullName>
        <ecNumber evidence="2">3.4.13.19</ecNumber>
    </recommendedName>
</protein>
<keyword evidence="1 2" id="KW-0224">Dipeptidase</keyword>
<reference evidence="3 4" key="1">
    <citation type="submission" date="2017-01" db="EMBL/GenBank/DDBJ databases">
        <title>The recent genome duplication of the halophilic yeast Hortaea werneckii: insights from long-read sequencing.</title>
        <authorList>
            <person name="Sinha S."/>
            <person name="Flibotte S."/>
            <person name="Neira M."/>
            <person name="Lenassi M."/>
            <person name="Gostincar C."/>
            <person name="Stajich J.E."/>
            <person name="Nislow C.E."/>
        </authorList>
    </citation>
    <scope>NUCLEOTIDE SEQUENCE [LARGE SCALE GENOMIC DNA]</scope>
    <source>
        <strain evidence="3 4">EXF-2000</strain>
    </source>
</reference>
<proteinExistence type="inferred from homology"/>
<sequence>MFSHSNAKAVFDCPRNVPDEILDMIPANGGIIMVTFVPEHVSTHRKHATMDMVLDHLFYMAERIGWDHVGLGSDFDGIASVIYGLEDVRCYPALLKAILDRGASEEQLRKVAGENMIRVWQKVEDVSCRLQSEGMLPVEDVWEGRQWWRYDGYYQMPDPDPEDKLEMDWYGVPPPSEGLYHVE</sequence>
<evidence type="ECO:0000313" key="3">
    <source>
        <dbReference type="EMBL" id="OTA35636.1"/>
    </source>
</evidence>
<dbReference type="VEuPathDB" id="FungiDB:BTJ68_04700"/>
<keyword evidence="2" id="KW-0645">Protease</keyword>
<comment type="cofactor">
    <cofactor evidence="2">
        <name>Zn(2+)</name>
        <dbReference type="ChEBI" id="CHEBI:29105"/>
    </cofactor>
</comment>
<dbReference type="AlphaFoldDB" id="A0A1Z5THY2"/>
<dbReference type="STRING" id="1157616.A0A1Z5THY2"/>
<dbReference type="GO" id="GO:0070573">
    <property type="term" value="F:metallodipeptidase activity"/>
    <property type="evidence" value="ECO:0007669"/>
    <property type="project" value="InterPro"/>
</dbReference>
<evidence type="ECO:0000256" key="1">
    <source>
        <dbReference type="ARBA" id="ARBA00022997"/>
    </source>
</evidence>
<evidence type="ECO:0000313" key="4">
    <source>
        <dbReference type="Proteomes" id="UP000194280"/>
    </source>
</evidence>
<keyword evidence="2" id="KW-0479">Metal-binding</keyword>
<dbReference type="OrthoDB" id="445695at2759"/>
<keyword evidence="2" id="KW-0482">Metalloprotease</keyword>
<dbReference type="PANTHER" id="PTHR10443">
    <property type="entry name" value="MICROSOMAL DIPEPTIDASE"/>
    <property type="match status" value="1"/>
</dbReference>
<dbReference type="EC" id="3.4.13.19" evidence="2"/>
<dbReference type="PANTHER" id="PTHR10443:SF12">
    <property type="entry name" value="DIPEPTIDASE"/>
    <property type="match status" value="1"/>
</dbReference>
<keyword evidence="4" id="KW-1185">Reference proteome</keyword>
<dbReference type="GO" id="GO:0046872">
    <property type="term" value="F:metal ion binding"/>
    <property type="evidence" value="ECO:0007669"/>
    <property type="project" value="UniProtKB-UniRule"/>
</dbReference>